<sequence length="297" mass="31653">GLNKYHETASDTSTDIPQPKGKARCLSSAPASPKIQAGSRNKKIKLGIDTSTPMLVTLPAAAVSPTPVMGTTSSVPPMSPSPSAMLPVLATAAYAPNSATEPISHANFTINSPIASSPAALPTAPMTALLPIAATRPSSTTSSTSNVGSSSESGQKSKEHVSIHKVWFYLFLSHCPYNSSALFQAIDPLLSRAGFAVGSTVAPPLASNFTTSAPTAKGIKKQSKRDDPQTIEDNDVISARNIYALHILQSNHPTRKQFTELWRNIINVKANAPDKLKWFAKERDYKAKFGREGRMKD</sequence>
<feature type="region of interest" description="Disordered" evidence="1">
    <location>
        <begin position="135"/>
        <end position="156"/>
    </location>
</feature>
<accession>A0AA38NAW1</accession>
<comment type="caution">
    <text evidence="2">The sequence shown here is derived from an EMBL/GenBank/DDBJ whole genome shotgun (WGS) entry which is preliminary data.</text>
</comment>
<dbReference type="AlphaFoldDB" id="A0AA38NAW1"/>
<evidence type="ECO:0000256" key="1">
    <source>
        <dbReference type="SAM" id="MobiDB-lite"/>
    </source>
</evidence>
<evidence type="ECO:0000313" key="3">
    <source>
        <dbReference type="Proteomes" id="UP001163798"/>
    </source>
</evidence>
<reference evidence="2" key="1">
    <citation type="submission" date="2022-08" db="EMBL/GenBank/DDBJ databases">
        <authorList>
            <consortium name="DOE Joint Genome Institute"/>
            <person name="Min B."/>
            <person name="Riley R."/>
            <person name="Sierra-Patev S."/>
            <person name="Naranjo-Ortiz M."/>
            <person name="Looney B."/>
            <person name="Konkel Z."/>
            <person name="Slot J.C."/>
            <person name="Sakamoto Y."/>
            <person name="Steenwyk J.L."/>
            <person name="Rokas A."/>
            <person name="Carro J."/>
            <person name="Camarero S."/>
            <person name="Ferreira P."/>
            <person name="Molpeceres G."/>
            <person name="Ruiz-Duenas F.J."/>
            <person name="Serrano A."/>
            <person name="Henrissat B."/>
            <person name="Drula E."/>
            <person name="Hughes K.W."/>
            <person name="Mata J.L."/>
            <person name="Ishikawa N.K."/>
            <person name="Vargas-Isla R."/>
            <person name="Ushijima S."/>
            <person name="Smith C.A."/>
            <person name="Ahrendt S."/>
            <person name="Andreopoulos W."/>
            <person name="He G."/>
            <person name="Labutti K."/>
            <person name="Lipzen A."/>
            <person name="Ng V."/>
            <person name="Sandor L."/>
            <person name="Barry K."/>
            <person name="Martinez A.T."/>
            <person name="Xiao Y."/>
            <person name="Gibbons J.G."/>
            <person name="Terashima K."/>
            <person name="Hibbett D.S."/>
            <person name="Grigoriev I.V."/>
        </authorList>
    </citation>
    <scope>NUCLEOTIDE SEQUENCE</scope>
    <source>
        <strain evidence="2">TFB10291</strain>
    </source>
</reference>
<protein>
    <submittedName>
        <fullName evidence="2">Uncharacterized protein</fullName>
    </submittedName>
</protein>
<dbReference type="Proteomes" id="UP001163798">
    <property type="component" value="Unassembled WGS sequence"/>
</dbReference>
<feature type="compositionally biased region" description="Low complexity" evidence="1">
    <location>
        <begin position="135"/>
        <end position="153"/>
    </location>
</feature>
<feature type="non-terminal residue" evidence="2">
    <location>
        <position position="1"/>
    </location>
</feature>
<keyword evidence="3" id="KW-1185">Reference proteome</keyword>
<evidence type="ECO:0000313" key="2">
    <source>
        <dbReference type="EMBL" id="KAJ3779476.1"/>
    </source>
</evidence>
<name>A0AA38NAW1_9AGAR</name>
<feature type="non-terminal residue" evidence="2">
    <location>
        <position position="297"/>
    </location>
</feature>
<gene>
    <name evidence="2" type="ORF">GGU10DRAFT_337990</name>
</gene>
<dbReference type="EMBL" id="MU794826">
    <property type="protein sequence ID" value="KAJ3779476.1"/>
    <property type="molecule type" value="Genomic_DNA"/>
</dbReference>
<organism evidence="2 3">
    <name type="scientific">Lentinula aff. detonsa</name>
    <dbReference type="NCBI Taxonomy" id="2804958"/>
    <lineage>
        <taxon>Eukaryota</taxon>
        <taxon>Fungi</taxon>
        <taxon>Dikarya</taxon>
        <taxon>Basidiomycota</taxon>
        <taxon>Agaricomycotina</taxon>
        <taxon>Agaricomycetes</taxon>
        <taxon>Agaricomycetidae</taxon>
        <taxon>Agaricales</taxon>
        <taxon>Marasmiineae</taxon>
        <taxon>Omphalotaceae</taxon>
        <taxon>Lentinula</taxon>
    </lineage>
</organism>
<feature type="region of interest" description="Disordered" evidence="1">
    <location>
        <begin position="1"/>
        <end position="41"/>
    </location>
</feature>
<proteinExistence type="predicted"/>